<keyword evidence="2" id="KW-1185">Reference proteome</keyword>
<proteinExistence type="predicted"/>
<reference evidence="1 2" key="1">
    <citation type="submission" date="2015-01" db="EMBL/GenBank/DDBJ databases">
        <title>Evolution of Trichinella species and genotypes.</title>
        <authorList>
            <person name="Korhonen P.K."/>
            <person name="Edoardo P."/>
            <person name="Giuseppe L.R."/>
            <person name="Gasser R.B."/>
        </authorList>
    </citation>
    <scope>NUCLEOTIDE SEQUENCE [LARGE SCALE GENOMIC DNA]</scope>
    <source>
        <strain evidence="1">ISS1029</strain>
    </source>
</reference>
<dbReference type="AlphaFoldDB" id="A0A0V1I4R2"/>
<evidence type="ECO:0000313" key="2">
    <source>
        <dbReference type="Proteomes" id="UP000055024"/>
    </source>
</evidence>
<dbReference type="EMBL" id="JYDP01000005">
    <property type="protein sequence ID" value="KRZ17820.1"/>
    <property type="molecule type" value="Genomic_DNA"/>
</dbReference>
<gene>
    <name evidence="1" type="ORF">T11_909</name>
</gene>
<protein>
    <submittedName>
        <fullName evidence="1">Uncharacterized protein</fullName>
    </submittedName>
</protein>
<dbReference type="Proteomes" id="UP000055024">
    <property type="component" value="Unassembled WGS sequence"/>
</dbReference>
<name>A0A0V1I4R2_9BILA</name>
<organism evidence="1 2">
    <name type="scientific">Trichinella zimbabwensis</name>
    <dbReference type="NCBI Taxonomy" id="268475"/>
    <lineage>
        <taxon>Eukaryota</taxon>
        <taxon>Metazoa</taxon>
        <taxon>Ecdysozoa</taxon>
        <taxon>Nematoda</taxon>
        <taxon>Enoplea</taxon>
        <taxon>Dorylaimia</taxon>
        <taxon>Trichinellida</taxon>
        <taxon>Trichinellidae</taxon>
        <taxon>Trichinella</taxon>
    </lineage>
</organism>
<comment type="caution">
    <text evidence="1">The sequence shown here is derived from an EMBL/GenBank/DDBJ whole genome shotgun (WGS) entry which is preliminary data.</text>
</comment>
<evidence type="ECO:0000313" key="1">
    <source>
        <dbReference type="EMBL" id="KRZ17820.1"/>
    </source>
</evidence>
<accession>A0A0V1I4R2</accession>
<sequence>MSDYPQIRLSKGTPKIVCSDNQSSTVMQIRFITCLLVHFLSQQHKHSRYIGLMNCGYKQQHRIWP</sequence>